<dbReference type="Gene3D" id="3.10.20.310">
    <property type="entry name" value="membrane protein fhac"/>
    <property type="match status" value="1"/>
</dbReference>
<feature type="transmembrane region" description="Helical" evidence="9">
    <location>
        <begin position="123"/>
        <end position="143"/>
    </location>
</feature>
<keyword evidence="5 9" id="KW-1133">Transmembrane helix</keyword>
<evidence type="ECO:0000256" key="6">
    <source>
        <dbReference type="ARBA" id="ARBA00023136"/>
    </source>
</evidence>
<evidence type="ECO:0000256" key="5">
    <source>
        <dbReference type="ARBA" id="ARBA00022989"/>
    </source>
</evidence>
<dbReference type="Pfam" id="PF08478">
    <property type="entry name" value="POTRA_1"/>
    <property type="match status" value="1"/>
</dbReference>
<evidence type="ECO:0000259" key="10">
    <source>
        <dbReference type="PROSITE" id="PS51779"/>
    </source>
</evidence>
<keyword evidence="12" id="KW-1185">Reference proteome</keyword>
<name>A0ABU3SQP3_9MICO</name>
<comment type="caution">
    <text evidence="11">The sequence shown here is derived from an EMBL/GenBank/DDBJ whole genome shotgun (WGS) entry which is preliminary data.</text>
</comment>
<evidence type="ECO:0000313" key="12">
    <source>
        <dbReference type="Proteomes" id="UP001261125"/>
    </source>
</evidence>
<keyword evidence="2" id="KW-1003">Cell membrane</keyword>
<dbReference type="InterPro" id="IPR034746">
    <property type="entry name" value="POTRA"/>
</dbReference>
<feature type="domain" description="POTRA" evidence="10">
    <location>
        <begin position="147"/>
        <end position="215"/>
    </location>
</feature>
<gene>
    <name evidence="11" type="ORF">RWH44_15185</name>
</gene>
<feature type="region of interest" description="Disordered" evidence="8">
    <location>
        <begin position="1"/>
        <end position="91"/>
    </location>
</feature>
<feature type="compositionally biased region" description="Pro residues" evidence="8">
    <location>
        <begin position="1"/>
        <end position="12"/>
    </location>
</feature>
<keyword evidence="4 9" id="KW-0812">Transmembrane</keyword>
<evidence type="ECO:0000313" key="11">
    <source>
        <dbReference type="EMBL" id="MDU0347043.1"/>
    </source>
</evidence>
<feature type="compositionally biased region" description="Basic and acidic residues" evidence="8">
    <location>
        <begin position="32"/>
        <end position="51"/>
    </location>
</feature>
<evidence type="ECO:0000256" key="1">
    <source>
        <dbReference type="ARBA" id="ARBA00004370"/>
    </source>
</evidence>
<proteinExistence type="predicted"/>
<comment type="subcellular location">
    <subcellularLocation>
        <location evidence="1">Membrane</location>
    </subcellularLocation>
</comment>
<dbReference type="InterPro" id="IPR050487">
    <property type="entry name" value="FtsQ_DivIB"/>
</dbReference>
<evidence type="ECO:0000256" key="8">
    <source>
        <dbReference type="SAM" id="MobiDB-lite"/>
    </source>
</evidence>
<dbReference type="InterPro" id="IPR013685">
    <property type="entry name" value="POTRA_FtsQ_type"/>
</dbReference>
<reference evidence="11 12" key="1">
    <citation type="submission" date="2023-09" db="EMBL/GenBank/DDBJ databases">
        <title>Microbacterium fusihabitans sp. nov., Microbacterium phycihabitans sp. nov., and Microbacterium cervinum sp. nov., isolated from dried seaweeds of beach.</title>
        <authorList>
            <person name="Lee S.D."/>
        </authorList>
    </citation>
    <scope>NUCLEOTIDE SEQUENCE [LARGE SCALE GENOMIC DNA]</scope>
    <source>
        <strain evidence="11 12">KSW2-29</strain>
    </source>
</reference>
<accession>A0ABU3SQP3</accession>
<keyword evidence="6 9" id="KW-0472">Membrane</keyword>
<feature type="compositionally biased region" description="Low complexity" evidence="8">
    <location>
        <begin position="13"/>
        <end position="31"/>
    </location>
</feature>
<keyword evidence="7" id="KW-0131">Cell cycle</keyword>
<keyword evidence="3" id="KW-0132">Cell division</keyword>
<organism evidence="11 12">
    <name type="scientific">Microbacterium phycohabitans</name>
    <dbReference type="NCBI Taxonomy" id="3075993"/>
    <lineage>
        <taxon>Bacteria</taxon>
        <taxon>Bacillati</taxon>
        <taxon>Actinomycetota</taxon>
        <taxon>Actinomycetes</taxon>
        <taxon>Micrococcales</taxon>
        <taxon>Microbacteriaceae</taxon>
        <taxon>Microbacterium</taxon>
    </lineage>
</organism>
<evidence type="ECO:0000256" key="3">
    <source>
        <dbReference type="ARBA" id="ARBA00022618"/>
    </source>
</evidence>
<dbReference type="EMBL" id="JAWDIT010000006">
    <property type="protein sequence ID" value="MDU0347043.1"/>
    <property type="molecule type" value="Genomic_DNA"/>
</dbReference>
<evidence type="ECO:0000256" key="4">
    <source>
        <dbReference type="ARBA" id="ARBA00022692"/>
    </source>
</evidence>
<protein>
    <submittedName>
        <fullName evidence="11">FtsQ-type POTRA domain-containing protein</fullName>
    </submittedName>
</protein>
<dbReference type="Proteomes" id="UP001261125">
    <property type="component" value="Unassembled WGS sequence"/>
</dbReference>
<evidence type="ECO:0000256" key="7">
    <source>
        <dbReference type="ARBA" id="ARBA00023306"/>
    </source>
</evidence>
<evidence type="ECO:0000256" key="9">
    <source>
        <dbReference type="SAM" id="Phobius"/>
    </source>
</evidence>
<evidence type="ECO:0000256" key="2">
    <source>
        <dbReference type="ARBA" id="ARBA00022475"/>
    </source>
</evidence>
<dbReference type="RefSeq" id="WP_316005228.1">
    <property type="nucleotide sequence ID" value="NZ_JAWDIT010000006.1"/>
</dbReference>
<dbReference type="PROSITE" id="PS51779">
    <property type="entry name" value="POTRA"/>
    <property type="match status" value="1"/>
</dbReference>
<dbReference type="PANTHER" id="PTHR37820">
    <property type="entry name" value="CELL DIVISION PROTEIN DIVIB"/>
    <property type="match status" value="1"/>
</dbReference>
<dbReference type="PANTHER" id="PTHR37820:SF1">
    <property type="entry name" value="CELL DIVISION PROTEIN FTSQ"/>
    <property type="match status" value="1"/>
</dbReference>
<sequence length="342" mass="35899">MRRPSPLPPPPESESAAARARSERSSATASREGVRDERRDSTTGDDRRAPEAQHPASETAPVLPLVRAADASTAREPLAPERSAADAEGASLRDVWRASRARRRALSAEVKRFTVRQRRRRRVWIGVGAAFLVMVLGTAGAAYSPLFAVERIDVVGTSQLDPAAVADALSAQVGTPLAMVDDSAVKAALVRFPLVESYTLEARPPHDLVVNVVERTPIGALQTPAGFTVVDAAGVALSTTPDAPAGQPLLEISGGTASAAFHAAGRVMRALPDAVRAQVTGVTASTPDDVTLTLGATGSRVVWGSADRSAEKAIVLDRLMTQSPADRAKEYDVTSPEAGVVR</sequence>